<evidence type="ECO:0000256" key="4">
    <source>
        <dbReference type="SAM" id="MobiDB-lite"/>
    </source>
</evidence>
<evidence type="ECO:0000259" key="5">
    <source>
        <dbReference type="PROSITE" id="PS50025"/>
    </source>
</evidence>
<keyword evidence="2" id="KW-0677">Repeat</keyword>
<dbReference type="InterPro" id="IPR031325">
    <property type="entry name" value="RHS_repeat"/>
</dbReference>
<dbReference type="EMBL" id="JASJUS010000023">
    <property type="protein sequence ID" value="MDL2079455.1"/>
    <property type="molecule type" value="Genomic_DNA"/>
</dbReference>
<gene>
    <name evidence="6" type="ORF">QNN03_23725</name>
</gene>
<protein>
    <submittedName>
        <fullName evidence="6">DNRLRE domain-containing protein</fullName>
    </submittedName>
</protein>
<keyword evidence="7" id="KW-1185">Reference proteome</keyword>
<feature type="region of interest" description="Disordered" evidence="4">
    <location>
        <begin position="14"/>
        <end position="61"/>
    </location>
</feature>
<name>A0ABT7J3M7_9ACTN</name>
<dbReference type="CDD" id="cd00110">
    <property type="entry name" value="LamG"/>
    <property type="match status" value="3"/>
</dbReference>
<dbReference type="InterPro" id="IPR006530">
    <property type="entry name" value="YD"/>
</dbReference>
<dbReference type="Pfam" id="PF20148">
    <property type="entry name" value="DUF6531"/>
    <property type="match status" value="1"/>
</dbReference>
<dbReference type="InterPro" id="IPR006558">
    <property type="entry name" value="LamG-like"/>
</dbReference>
<dbReference type="Gene3D" id="2.60.40.10">
    <property type="entry name" value="Immunoglobulins"/>
    <property type="match status" value="1"/>
</dbReference>
<feature type="compositionally biased region" description="Low complexity" evidence="4">
    <location>
        <begin position="2484"/>
        <end position="2497"/>
    </location>
</feature>
<dbReference type="SMART" id="SM00282">
    <property type="entry name" value="LamG"/>
    <property type="match status" value="3"/>
</dbReference>
<dbReference type="InterPro" id="IPR056823">
    <property type="entry name" value="TEN-like_YD-shell"/>
</dbReference>
<evidence type="ECO:0000256" key="1">
    <source>
        <dbReference type="ARBA" id="ARBA00022729"/>
    </source>
</evidence>
<dbReference type="InterPro" id="IPR045351">
    <property type="entry name" value="DUF6531"/>
</dbReference>
<feature type="region of interest" description="Disordered" evidence="4">
    <location>
        <begin position="2480"/>
        <end position="2525"/>
    </location>
</feature>
<dbReference type="InterPro" id="IPR013320">
    <property type="entry name" value="ConA-like_dom_sf"/>
</dbReference>
<dbReference type="Pfam" id="PF25023">
    <property type="entry name" value="TEN_YD-shell"/>
    <property type="match status" value="1"/>
</dbReference>
<feature type="domain" description="Laminin G" evidence="5">
    <location>
        <begin position="1315"/>
        <end position="1498"/>
    </location>
</feature>
<proteinExistence type="predicted"/>
<feature type="domain" description="Laminin G" evidence="5">
    <location>
        <begin position="1034"/>
        <end position="1216"/>
    </location>
</feature>
<sequence>MAVLAGTEQAALALDQGNASSSTEAPDQRWGSAAGRGHAVSAEATDAAAKGGHNEHRTGRGEVPLDVTAGITRLSTEAKLPEPGPVTEAQAPETATPKGFDAKGSKEIADQRKERQRTYHNPDGTYTTRFYTEPVNFRAADGKWKPIDSSLVGRDGDGPSTMSVGDEGWETRSTESRIAFAGTADAESVVSIEVGDGLSIGYGVEGASGVPGQADGSTVTYRDVRPSADLEFLAGSDSVKEILVLKDASAPTEWRFPLNLEGLTARLDDHGGVLFTDADGTTRAWTPPGWMQDSNVAPDSNEGAISSGVTYSLVEEGGRQVLVAKLDKEWLTAPERVYPVRVDPAVKSFDSTSGTYVEYPYNQNFASDTVLKVGTYDGGSHKAAAFLRFTGVESTLKNAWVINANLALYNTWSQSCTARPVTVHQITSNWSESTTSKWPGPSTGSSLASKSFAHGWRPSGATNWSCGPAWESIKLGSAGRKLVDDWTHGRKKNYGLAVKASTSDSKSWKQFGSDDYPSGKPSLDVTWTKYGATYELGDFTAPVTATTEGIEKVTITNQGQDTWPAGGDYKLRYNLFDSSGKEITDSSKIAYTEMPSAVSPGESVTVNARIAPLPPATYTVLWTMTDYGESRFTTAGVPGPAVKISSVNIPPQLTAERPGSGVTVDSLTPTLWAKGADADRYPKSTLEYTFEICEVEGSDLRKNCRKGSRSSEQQWAVPSGWLTWGKSYAWYAYVYDGAATSARPGPALLTTQVPQPTVTSQLGGADYGGEFGSRAGNYVTAATDAAISTVGPELSVTRTYNSLDPRRDGAFGTGWSTRWDMRLREEPETKSVVVTLADGSQVRFGRDPDGTYAGPPGGSLSLVRKADGGWTLRERSGATYDFVPSGVVSRISDAAGRTQSVRHEPADGGPLTKVTDDLSGRSLDFEWTGDHVTSVTTSAVDGNSPGLTWTYAYDGDRLTRVCPPSSTTKCTDYEYNDGSVYRSGVLDTAPSSYWRLGEREGAKAVSEAASSTGEAVCRDVQLGADPAIAGTTDTSATFDGTDSVIELPSDTLRAAAFPTVELWFKTTTPSGVLLAFQNAELGDKPSSWRTALNIDGDGKLRGQFYLAGASGATPIVSPQAVTDGQWHHAVLSAGADTQSLYLDGAKVGSLSGTITEQARDYAYLGAGYGSSGWMGVPGGTYYFKGEMDEVAVYHHALDASTVAEHYAARAVTAQMTKVTLPSGRVHATAEYDTASGRLTQHTDNNGGTWKVSAPSYSTASSSYADTIQLSGPTGYWRLGERVGAVATSPLDDSLNGTHLDEVSLGGAGIFAAGDDSAAAFTGHGAIEVPSESLGTKTAMSLELWFKTTEPGGVLVTHQNAEFGETPTGWRPMLLVDADGKLRGKFTPEASSILSQKAVTDGEWHHVLLTGNEGTQALFVDGEVQGTANSGVTTTRHPHVLIGGGYSSSGWDGQSPGYRNFTGQIDEVAFYDRALVSLPGDTGSLKERIRARRALVRGSGEQYRGVAVADAPAAYWRLGEDAGATSQSEVGGVDMNASFASSSGNVQLNQVGVFGPGDNGAVKISNGGHIAIPGSLPSGSTDLSAEMWFRTTKASAVLLSFQNAPLGDTPTSWRPVLNIDGAGKLRGEFYLSGVSGATPIVSPQTVTDGEWHHLVLSAGGDTQSLYLDGIKVGSLSGTLTDQSRPYAYIGGGYGSSGWMGLPSDTYYFNGDIDEVALYRKALTADQVSAHFRAQAENAASGLTATVTVTDPKQKTSKASYDVLHGQRVVSRTDATGATTTYAYDSAGNLHTVTDPNGHRTVTGHDARGNTVSTTTCRDTDSCWTSFASYYLNASDPLDPRNDRQLTYRDARSRDHRDDRYRTAYTYNAVGLPLTTVRPDGSTASTAYTDGTEAAVGGGTAPPGLVATQATPAGATTTNRYYANGDLAEVTAPSGLVTKYTYDGLGRKTSETQVSNSFPDGVTTSYTYDKASRVVTETGAAVQNEVTGTTHAAKISREYDEDGNLLSETITDTTGGDTARTTTYHYDDLGLNDSVTDAEQNTTLLEHDELGRVSGMTDPAGTHFTYTYTARGQHATTVLNDWTGDPTGTVRDLTVVSNAYDPAGRLASTTDAMGATTAYTYFDDGLPAATTAKQVTQADGSRHDIVLEANYYDAAGHLTKQVTGGGTTTETFTVDALGRTETAVLDPGGLNRTTAFTYDRDDRVKQQDQTVEDGKKLTTKHEYDAAGNLTEQTVTDGTSTHTTTHTYDDRGLMLTSVSPRGHAEDADPADYTTAYHYDALGRLVRQTDPAVKAEENGNAATTVQPTTVTGYNTFGEATEIKDALGKVTRSEVDRLGRTTAVTLPDYTPPGATTALTATTRTAYNPLGLPSTVTDPLGRVTRYGYDQFGQLTSQTDPVADAAAALDAAETDPDLIVGPTAGVGGGGVTLYTWTPTGLQLSVTDPTGARTEATYDELGRQLTATAVERYPTLQNLTSRFTWDDAGNQTASTTPGGITTTAAYNPAGETKSVTDPAGTTRFGYDGLGRRTETTDATNRRTTTKYDALGNVTATTEFGTGTTPLRTLTAEFDAEGNRTAVISPETQARTTFTYDVLGRMTRLTEPVSDTESITTTFGYDASGNRTRLTDGRGNKTVYTFNSWGLPESTIEPSTAAHPDPADRTWTTVYDRAGQPVTELLPGGVKRERTYDGLGRLIHETGTGAEAATTDRTLAYDLAGRLTSVGSDGPLTPNTYAYNDRGQLLTASGPGGSVNYTYDADGRMTGRRDGKYTTSYGYDAAGRPEWLWNEMTGADIWYEFDAAGRPVMEQYAIQPTGSTAWVESARRSYGYDSLGRLTDDIITTPDESTEIASTTYAYDLDDRLTWKETSGTAGSGEHVYGYDQAGRLSYWTHGGTTTSYKWDGAGNRVKAGPAESAYDERNRLLTDGTSTYTYTARGTLATIEKGSGSRALTFDAFERKVTDGTTAYTYDSLDRVTKRGTTAFRYDGGSNNLLGDGTTDYTRTPDGSLLASTDGTTSQWSITDQHTDLVAGLSTDGTTVTGSTAYDPFGTTTATNGTTPAVGYQSGWTDPDNGDVNMAARWYQPGTGAFASRDTWLLDPV</sequence>
<dbReference type="SMART" id="SM00560">
    <property type="entry name" value="LamGL"/>
    <property type="match status" value="1"/>
</dbReference>
<evidence type="ECO:0000256" key="2">
    <source>
        <dbReference type="ARBA" id="ARBA00022737"/>
    </source>
</evidence>
<dbReference type="InterPro" id="IPR013783">
    <property type="entry name" value="Ig-like_fold"/>
</dbReference>
<keyword evidence="1" id="KW-0732">Signal</keyword>
<dbReference type="InterPro" id="IPR050708">
    <property type="entry name" value="T6SS_VgrG/RHS"/>
</dbReference>
<dbReference type="RefSeq" id="WP_285434835.1">
    <property type="nucleotide sequence ID" value="NZ_JASJUS010000023.1"/>
</dbReference>
<dbReference type="PANTHER" id="PTHR32305">
    <property type="match status" value="1"/>
</dbReference>
<feature type="compositionally biased region" description="Basic and acidic residues" evidence="4">
    <location>
        <begin position="100"/>
        <end position="117"/>
    </location>
</feature>
<dbReference type="Pfam" id="PF05593">
    <property type="entry name" value="RHS_repeat"/>
    <property type="match status" value="8"/>
</dbReference>
<comment type="caution">
    <text evidence="6">The sequence shown here is derived from an EMBL/GenBank/DDBJ whole genome shotgun (WGS) entry which is preliminary data.</text>
</comment>
<dbReference type="NCBIfam" id="TIGR01643">
    <property type="entry name" value="YD_repeat_2x"/>
    <property type="match status" value="11"/>
</dbReference>
<dbReference type="PANTHER" id="PTHR32305:SF15">
    <property type="entry name" value="PROTEIN RHSA-RELATED"/>
    <property type="match status" value="1"/>
</dbReference>
<feature type="region of interest" description="Disordered" evidence="4">
    <location>
        <begin position="150"/>
        <end position="170"/>
    </location>
</feature>
<accession>A0ABT7J3M7</accession>
<reference evidence="6 7" key="1">
    <citation type="submission" date="2023-05" db="EMBL/GenBank/DDBJ databases">
        <title>Streptomyces fuscus sp. nov., a brown-black pigment producing actinomyces isolated from dry sand of Sea duck farm.</title>
        <authorList>
            <person name="Xie J."/>
            <person name="Shen N."/>
        </authorList>
    </citation>
    <scope>NUCLEOTIDE SEQUENCE [LARGE SCALE GENOMIC DNA]</scope>
    <source>
        <strain evidence="6 7">GXMU-J15</strain>
    </source>
</reference>
<dbReference type="Gene3D" id="2.180.10.10">
    <property type="entry name" value="RHS repeat-associated core"/>
    <property type="match status" value="4"/>
</dbReference>
<organism evidence="6 7">
    <name type="scientific">Streptomyces fuscus</name>
    <dbReference type="NCBI Taxonomy" id="3048495"/>
    <lineage>
        <taxon>Bacteria</taxon>
        <taxon>Bacillati</taxon>
        <taxon>Actinomycetota</taxon>
        <taxon>Actinomycetes</taxon>
        <taxon>Kitasatosporales</taxon>
        <taxon>Streptomycetaceae</taxon>
        <taxon>Streptomyces</taxon>
    </lineage>
</organism>
<dbReference type="SUPFAM" id="SSF49899">
    <property type="entry name" value="Concanavalin A-like lectins/glucanases"/>
    <property type="match status" value="3"/>
</dbReference>
<evidence type="ECO:0000313" key="7">
    <source>
        <dbReference type="Proteomes" id="UP001241926"/>
    </source>
</evidence>
<dbReference type="Proteomes" id="UP001241926">
    <property type="component" value="Unassembled WGS sequence"/>
</dbReference>
<feature type="non-terminal residue" evidence="6">
    <location>
        <position position="3093"/>
    </location>
</feature>
<keyword evidence="3" id="KW-1015">Disulfide bond</keyword>
<feature type="region of interest" description="Disordered" evidence="4">
    <location>
        <begin position="78"/>
        <end position="126"/>
    </location>
</feature>
<dbReference type="Pfam" id="PF13385">
    <property type="entry name" value="Laminin_G_3"/>
    <property type="match status" value="3"/>
</dbReference>
<dbReference type="NCBIfam" id="NF033679">
    <property type="entry name" value="DNRLRE_dom"/>
    <property type="match status" value="1"/>
</dbReference>
<evidence type="ECO:0000313" key="6">
    <source>
        <dbReference type="EMBL" id="MDL2079455.1"/>
    </source>
</evidence>
<dbReference type="InterPro" id="IPR001791">
    <property type="entry name" value="Laminin_G"/>
</dbReference>
<dbReference type="Gene3D" id="2.60.120.200">
    <property type="match status" value="3"/>
</dbReference>
<dbReference type="PROSITE" id="PS50025">
    <property type="entry name" value="LAM_G_DOMAIN"/>
    <property type="match status" value="2"/>
</dbReference>
<evidence type="ECO:0000256" key="3">
    <source>
        <dbReference type="ARBA" id="ARBA00023157"/>
    </source>
</evidence>